<comment type="caution">
    <text evidence="8">The sequence shown here is derived from an EMBL/GenBank/DDBJ whole genome shotgun (WGS) entry which is preliminary data.</text>
</comment>
<evidence type="ECO:0000256" key="1">
    <source>
        <dbReference type="ARBA" id="ARBA00011764"/>
    </source>
</evidence>
<comment type="function">
    <text evidence="5">Involved in transvection phenomena (= synapsis-dependent gene expression), where the synaptic pairing of chromosomes carrying genes with which zeste interacts influences the expression of these genes. Zeste binds to DNA and stimulates transcription from a nearby promoter.</text>
</comment>
<evidence type="ECO:0000259" key="7">
    <source>
        <dbReference type="Pfam" id="PF13873"/>
    </source>
</evidence>
<keyword evidence="4" id="KW-0804">Transcription</keyword>
<gene>
    <name evidence="8" type="ORF">PR048_013457</name>
</gene>
<evidence type="ECO:0000313" key="9">
    <source>
        <dbReference type="Proteomes" id="UP001159363"/>
    </source>
</evidence>
<name>A0ABQ9HSN1_9NEOP</name>
<evidence type="ECO:0000256" key="5">
    <source>
        <dbReference type="ARBA" id="ARBA00025466"/>
    </source>
</evidence>
<keyword evidence="9" id="KW-1185">Reference proteome</keyword>
<dbReference type="InterPro" id="IPR028002">
    <property type="entry name" value="Myb_DNA-bind_5"/>
</dbReference>
<dbReference type="Pfam" id="PF13873">
    <property type="entry name" value="Myb_DNA-bind_5"/>
    <property type="match status" value="1"/>
</dbReference>
<proteinExistence type="predicted"/>
<evidence type="ECO:0000256" key="6">
    <source>
        <dbReference type="SAM" id="MobiDB-lite"/>
    </source>
</evidence>
<feature type="region of interest" description="Disordered" evidence="6">
    <location>
        <begin position="386"/>
        <end position="433"/>
    </location>
</feature>
<evidence type="ECO:0000256" key="2">
    <source>
        <dbReference type="ARBA" id="ARBA00016807"/>
    </source>
</evidence>
<evidence type="ECO:0000313" key="8">
    <source>
        <dbReference type="EMBL" id="KAJ8887242.1"/>
    </source>
</evidence>
<feature type="domain" description="Myb/SANT-like DNA-binding" evidence="7">
    <location>
        <begin position="194"/>
        <end position="229"/>
    </location>
</feature>
<accession>A0ABQ9HSN1</accession>
<sequence length="433" mass="48074">MIRRSTSVLDDIICAVSPIPQPVKVCHNPDLGSPKCSFKFCQRRACHTRVTSIRCSYLRVLEQGIAALLLAEVMFTNESAVVIVDRLEHLTSTNYVCACTDVDTLPLLAATWGAGERVQNFYTVPGVEQDELLVKCSNDMFTRRKGYSAKLQKCWEGPYRTLKEINDVIFWICRQSSRVKPKVVHIERLALYEEKYSDMIECKRTDAVTWKQKEEAWRTIELEFNSSCGVFVWSLKTLNANTWNVNSLFGTQPPPALNLTSLLAQANKATLATGTQGQGKWKILEKTCQPVALSCTTAICESPGANLPGMESSSPIHGVHHRINKIQDAHEIGYFIFCLAHVQEIASITSEVLEDPDEPNPRFLPPPRLAEKLILLEVATGSQGTSCLPPAWPKGQPRTLGPTSHTLPTTPMDFKTKMGTQGGKWTPGASEIS</sequence>
<protein>
    <recommendedName>
        <fullName evidence="2">Regulatory protein zeste</fullName>
    </recommendedName>
</protein>
<dbReference type="EMBL" id="JARBHB010000004">
    <property type="protein sequence ID" value="KAJ8887242.1"/>
    <property type="molecule type" value="Genomic_DNA"/>
</dbReference>
<organism evidence="8 9">
    <name type="scientific">Dryococelus australis</name>
    <dbReference type="NCBI Taxonomy" id="614101"/>
    <lineage>
        <taxon>Eukaryota</taxon>
        <taxon>Metazoa</taxon>
        <taxon>Ecdysozoa</taxon>
        <taxon>Arthropoda</taxon>
        <taxon>Hexapoda</taxon>
        <taxon>Insecta</taxon>
        <taxon>Pterygota</taxon>
        <taxon>Neoptera</taxon>
        <taxon>Polyneoptera</taxon>
        <taxon>Phasmatodea</taxon>
        <taxon>Verophasmatodea</taxon>
        <taxon>Anareolatae</taxon>
        <taxon>Phasmatidae</taxon>
        <taxon>Eurycanthinae</taxon>
        <taxon>Dryococelus</taxon>
    </lineage>
</organism>
<evidence type="ECO:0000256" key="4">
    <source>
        <dbReference type="ARBA" id="ARBA00023163"/>
    </source>
</evidence>
<comment type="subunit">
    <text evidence="1">Self-associates forming complexes of several hundred monomers.</text>
</comment>
<keyword evidence="3" id="KW-0805">Transcription regulation</keyword>
<reference evidence="8 9" key="1">
    <citation type="submission" date="2023-02" db="EMBL/GenBank/DDBJ databases">
        <title>LHISI_Scaffold_Assembly.</title>
        <authorList>
            <person name="Stuart O.P."/>
            <person name="Cleave R."/>
            <person name="Magrath M.J.L."/>
            <person name="Mikheyev A.S."/>
        </authorList>
    </citation>
    <scope>NUCLEOTIDE SEQUENCE [LARGE SCALE GENOMIC DNA]</scope>
    <source>
        <strain evidence="8">Daus_M_001</strain>
        <tissue evidence="8">Leg muscle</tissue>
    </source>
</reference>
<evidence type="ECO:0000256" key="3">
    <source>
        <dbReference type="ARBA" id="ARBA00023015"/>
    </source>
</evidence>
<dbReference type="Proteomes" id="UP001159363">
    <property type="component" value="Chromosome X"/>
</dbReference>